<feature type="transmembrane region" description="Helical" evidence="2">
    <location>
        <begin position="86"/>
        <end position="108"/>
    </location>
</feature>
<dbReference type="EMBL" id="QKKF02029694">
    <property type="protein sequence ID" value="RZF35079.1"/>
    <property type="molecule type" value="Genomic_DNA"/>
</dbReference>
<protein>
    <submittedName>
        <fullName evidence="3">Uncharacterized protein</fullName>
    </submittedName>
</protein>
<reference evidence="3 4" key="1">
    <citation type="journal article" date="2017" name="Gigascience">
        <title>Genome sequence of the small brown planthopper, Laodelphax striatellus.</title>
        <authorList>
            <person name="Zhu J."/>
            <person name="Jiang F."/>
            <person name="Wang X."/>
            <person name="Yang P."/>
            <person name="Bao Y."/>
            <person name="Zhao W."/>
            <person name="Wang W."/>
            <person name="Lu H."/>
            <person name="Wang Q."/>
            <person name="Cui N."/>
            <person name="Li J."/>
            <person name="Chen X."/>
            <person name="Luo L."/>
            <person name="Yu J."/>
            <person name="Kang L."/>
            <person name="Cui F."/>
        </authorList>
    </citation>
    <scope>NUCLEOTIDE SEQUENCE [LARGE SCALE GENOMIC DNA]</scope>
    <source>
        <strain evidence="3">Lst14</strain>
    </source>
</reference>
<accession>A0A482WND8</accession>
<dbReference type="InParanoid" id="A0A482WND8"/>
<evidence type="ECO:0000256" key="2">
    <source>
        <dbReference type="SAM" id="Phobius"/>
    </source>
</evidence>
<evidence type="ECO:0000313" key="3">
    <source>
        <dbReference type="EMBL" id="RZF35079.1"/>
    </source>
</evidence>
<name>A0A482WND8_LAOST</name>
<evidence type="ECO:0000313" key="4">
    <source>
        <dbReference type="Proteomes" id="UP000291343"/>
    </source>
</evidence>
<feature type="region of interest" description="Disordered" evidence="1">
    <location>
        <begin position="32"/>
        <end position="80"/>
    </location>
</feature>
<dbReference type="Proteomes" id="UP000291343">
    <property type="component" value="Unassembled WGS sequence"/>
</dbReference>
<comment type="caution">
    <text evidence="3">The sequence shown here is derived from an EMBL/GenBank/DDBJ whole genome shotgun (WGS) entry which is preliminary data.</text>
</comment>
<evidence type="ECO:0000256" key="1">
    <source>
        <dbReference type="SAM" id="MobiDB-lite"/>
    </source>
</evidence>
<keyword evidence="2" id="KW-1133">Transmembrane helix</keyword>
<keyword evidence="2" id="KW-0812">Transmembrane</keyword>
<keyword evidence="2" id="KW-0472">Membrane</keyword>
<proteinExistence type="predicted"/>
<gene>
    <name evidence="3" type="ORF">LSTR_LSTR009671</name>
</gene>
<organism evidence="3 4">
    <name type="scientific">Laodelphax striatellus</name>
    <name type="common">Small brown planthopper</name>
    <name type="synonym">Delphax striatella</name>
    <dbReference type="NCBI Taxonomy" id="195883"/>
    <lineage>
        <taxon>Eukaryota</taxon>
        <taxon>Metazoa</taxon>
        <taxon>Ecdysozoa</taxon>
        <taxon>Arthropoda</taxon>
        <taxon>Hexapoda</taxon>
        <taxon>Insecta</taxon>
        <taxon>Pterygota</taxon>
        <taxon>Neoptera</taxon>
        <taxon>Paraneoptera</taxon>
        <taxon>Hemiptera</taxon>
        <taxon>Auchenorrhyncha</taxon>
        <taxon>Fulgoroidea</taxon>
        <taxon>Delphacidae</taxon>
        <taxon>Criomorphinae</taxon>
        <taxon>Laodelphax</taxon>
    </lineage>
</organism>
<feature type="compositionally biased region" description="Basic and acidic residues" evidence="1">
    <location>
        <begin position="45"/>
        <end position="54"/>
    </location>
</feature>
<dbReference type="OrthoDB" id="6621161at2759"/>
<sequence>MLNCTDFECILHHHHYNHHENRLQHHLQDNRAHHEHHHVVMSGDTADRQHHEPDTLNITADDDGIWEPQDSELQSSSHVDDPNETLYMVCGVLIAMVLVGIIIVLLAVTISKLRKREDTLPTTTTATPPAATTTTPANHNHNNNVIQHSNNHIISNGIQQQQNNNTCSQQVTDVIDGPAPPFLWVYHTNGTSTTNSSQYTLYNNDQDTLVHNLQCEEARECKGFRKNLRGKWRRLVKKKPQQEVYTIPAELRDQLKQIYVY</sequence>
<feature type="region of interest" description="Disordered" evidence="1">
    <location>
        <begin position="120"/>
        <end position="140"/>
    </location>
</feature>
<dbReference type="AlphaFoldDB" id="A0A482WND8"/>
<keyword evidence="4" id="KW-1185">Reference proteome</keyword>